<organism evidence="2 3">
    <name type="scientific">Roseibium aggregatum</name>
    <dbReference type="NCBI Taxonomy" id="187304"/>
    <lineage>
        <taxon>Bacteria</taxon>
        <taxon>Pseudomonadati</taxon>
        <taxon>Pseudomonadota</taxon>
        <taxon>Alphaproteobacteria</taxon>
        <taxon>Hyphomicrobiales</taxon>
        <taxon>Stappiaceae</taxon>
        <taxon>Roseibium</taxon>
    </lineage>
</organism>
<dbReference type="InterPro" id="IPR001309">
    <property type="entry name" value="Pept_C14_p20"/>
</dbReference>
<dbReference type="Gene3D" id="3.40.50.1460">
    <property type="match status" value="1"/>
</dbReference>
<dbReference type="Pfam" id="PF00656">
    <property type="entry name" value="Peptidase_C14"/>
    <property type="match status" value="1"/>
</dbReference>
<dbReference type="OrthoDB" id="9816009at2"/>
<dbReference type="GO" id="GO:0004197">
    <property type="term" value="F:cysteine-type endopeptidase activity"/>
    <property type="evidence" value="ECO:0007669"/>
    <property type="project" value="InterPro"/>
</dbReference>
<accession>A0A0M6Y4D0</accession>
<dbReference type="PANTHER" id="PTHR22576">
    <property type="entry name" value="MUCOSA ASSOCIATED LYMPHOID TISSUE LYMPHOMA TRANSLOCATION PROTEIN 1/PARACASPASE"/>
    <property type="match status" value="1"/>
</dbReference>
<dbReference type="InterPro" id="IPR011600">
    <property type="entry name" value="Pept_C14_caspase"/>
</dbReference>
<dbReference type="InterPro" id="IPR029030">
    <property type="entry name" value="Caspase-like_dom_sf"/>
</dbReference>
<evidence type="ECO:0000313" key="3">
    <source>
        <dbReference type="Proteomes" id="UP000048926"/>
    </source>
</evidence>
<gene>
    <name evidence="2" type="ORF">LAL4801_02846</name>
</gene>
<sequence length="472" mass="50025">MNAIKRYALSVVLVVWTVLGLIVASHASEQRTALVIGNAQYGYGPLANPVNDALAIARALDKAGFEVILQTDANRDAMEQAIRAFGDRLKKEGGVGLFYYAGHGIQIKGENYLLPVAGDAPADEVLQQQSVAVSEAVEVMTSSHDGLNIVVLDACRNNPLGGASSGLSRIDSNARLFVSYSTSPGSVALDGQGSNSPFTKHLASAIATPALNLEETFKRTLKGVFQETNGQQTPWISSSFFGDFTFVDGGTDNPAGSVPKMAALAAIGTALKESTARTGPARQISGVYRVEGTNPNGTTYDGMLAITPEDRNVRLTWWIGTDVFTGVGEFAGRMLVVNWGDKHPVVYSFTGAETLDGEWADGSASEKLTLYSRTAPVEAEGLTGNYSVAGRNPDGTTYDGTVVLTQQGRTFTLIWTVGTDSYRGVGELDGNVLTVDWGDKTPVVYAVMADGHLKGLWAAGRGAEELTRIQGQ</sequence>
<proteinExistence type="predicted"/>
<dbReference type="SUPFAM" id="SSF52129">
    <property type="entry name" value="Caspase-like"/>
    <property type="match status" value="1"/>
</dbReference>
<dbReference type="Proteomes" id="UP000048926">
    <property type="component" value="Unassembled WGS sequence"/>
</dbReference>
<dbReference type="AlphaFoldDB" id="A0A0M6Y4D0"/>
<dbReference type="GO" id="GO:0006508">
    <property type="term" value="P:proteolysis"/>
    <property type="evidence" value="ECO:0007669"/>
    <property type="project" value="InterPro"/>
</dbReference>
<dbReference type="PANTHER" id="PTHR22576:SF37">
    <property type="entry name" value="MUCOSA-ASSOCIATED LYMPHOID TISSUE LYMPHOMA TRANSLOCATION PROTEIN 1"/>
    <property type="match status" value="1"/>
</dbReference>
<evidence type="ECO:0000313" key="2">
    <source>
        <dbReference type="EMBL" id="CTQ44403.1"/>
    </source>
</evidence>
<keyword evidence="3" id="KW-1185">Reference proteome</keyword>
<protein>
    <recommendedName>
        <fullName evidence="1">Caspase family p20 domain-containing protein</fullName>
    </recommendedName>
</protein>
<dbReference type="PROSITE" id="PS50208">
    <property type="entry name" value="CASPASE_P20"/>
    <property type="match status" value="1"/>
</dbReference>
<dbReference type="InterPro" id="IPR052039">
    <property type="entry name" value="Caspase-related_regulators"/>
</dbReference>
<dbReference type="RefSeq" id="WP_022999011.1">
    <property type="nucleotide sequence ID" value="NZ_CP087156.1"/>
</dbReference>
<reference evidence="3" key="1">
    <citation type="submission" date="2015-07" db="EMBL/GenBank/DDBJ databases">
        <authorList>
            <person name="Rodrigo-Torres Lidia"/>
            <person name="Arahal R.David."/>
        </authorList>
    </citation>
    <scope>NUCLEOTIDE SEQUENCE [LARGE SCALE GENOMIC DNA]</scope>
    <source>
        <strain evidence="3">CECT 4801</strain>
    </source>
</reference>
<evidence type="ECO:0000259" key="1">
    <source>
        <dbReference type="PROSITE" id="PS50208"/>
    </source>
</evidence>
<name>A0A0M6Y4D0_9HYPH</name>
<feature type="domain" description="Caspase family p20" evidence="1">
    <location>
        <begin position="29"/>
        <end position="159"/>
    </location>
</feature>
<dbReference type="EMBL" id="CXST01000002">
    <property type="protein sequence ID" value="CTQ44403.1"/>
    <property type="molecule type" value="Genomic_DNA"/>
</dbReference>
<dbReference type="STRING" id="187304.B0E33_09040"/>